<evidence type="ECO:0000256" key="5">
    <source>
        <dbReference type="ARBA" id="ARBA00022842"/>
    </source>
</evidence>
<dbReference type="SUPFAM" id="SSF53335">
    <property type="entry name" value="S-adenosyl-L-methionine-dependent methyltransferases"/>
    <property type="match status" value="1"/>
</dbReference>
<dbReference type="GO" id="GO:0008168">
    <property type="term" value="F:methyltransferase activity"/>
    <property type="evidence" value="ECO:0007669"/>
    <property type="project" value="UniProtKB-KW"/>
</dbReference>
<evidence type="ECO:0000313" key="7">
    <source>
        <dbReference type="Proteomes" id="UP001172457"/>
    </source>
</evidence>
<dbReference type="GO" id="GO:0032259">
    <property type="term" value="P:methylation"/>
    <property type="evidence" value="ECO:0007669"/>
    <property type="project" value="UniProtKB-KW"/>
</dbReference>
<protein>
    <submittedName>
        <fullName evidence="6">Uncharacterized protein</fullName>
    </submittedName>
</protein>
<keyword evidence="2" id="KW-0489">Methyltransferase</keyword>
<accession>A0AA38WEA5</accession>
<keyword evidence="7" id="KW-1185">Reference proteome</keyword>
<sequence length="367" mass="41971">MWSILISTIMTNSFVNFIIYHPQEIVIRKAMPIVKQTIKSMPNLDIMFGKCFNIADLGCSSGTNTLLVASIIMDIVHDVCKQNNLKVPQFQVCLNDLCSNDFNAIFKLLPEFHAKLRKEKGENFGPCFVSAVPGSFYDRLFHDETLHLVHSSYSVHWLSKVPEGLDNNKANIYMARTSPQNVLEAYQKQFYSDFTKFLKLRSKELVSGGRMVLIFHGRSIVDPTSGETCRLLELLAQSLVDLLKEGLVQGSDINSFNLPYYSPCEDEVRNVIHIEGSFFLDTMNVFQVNWDPYDMDYTNMNDSKEHSQIHGKNAAQVMRAGMEPLLTSHFGSSIIDPLFIRYEKHLTEHLAYKKTRYFNVLISLVKK</sequence>
<comment type="similarity">
    <text evidence="1">Belongs to the methyltransferase superfamily. Type-7 methyltransferase family.</text>
</comment>
<dbReference type="EMBL" id="JARYMX010000003">
    <property type="protein sequence ID" value="KAJ9558157.1"/>
    <property type="molecule type" value="Genomic_DNA"/>
</dbReference>
<dbReference type="Gene3D" id="3.40.50.150">
    <property type="entry name" value="Vaccinia Virus protein VP39"/>
    <property type="match status" value="1"/>
</dbReference>
<reference evidence="6" key="1">
    <citation type="submission" date="2023-03" db="EMBL/GenBank/DDBJ databases">
        <title>Chromosome-scale reference genome and RAD-based genetic map of yellow starthistle (Centaurea solstitialis) reveal putative structural variation and QTLs associated with invader traits.</title>
        <authorList>
            <person name="Reatini B."/>
            <person name="Cang F.A."/>
            <person name="Jiang Q."/>
            <person name="Mckibben M.T.W."/>
            <person name="Barker M.S."/>
            <person name="Rieseberg L.H."/>
            <person name="Dlugosch K.M."/>
        </authorList>
    </citation>
    <scope>NUCLEOTIDE SEQUENCE</scope>
    <source>
        <strain evidence="6">CAN-66</strain>
        <tissue evidence="6">Leaf</tissue>
    </source>
</reference>
<name>A0AA38WEA5_9ASTR</name>
<proteinExistence type="inferred from homology"/>
<dbReference type="GO" id="GO:0046872">
    <property type="term" value="F:metal ion binding"/>
    <property type="evidence" value="ECO:0007669"/>
    <property type="project" value="UniProtKB-KW"/>
</dbReference>
<dbReference type="PANTHER" id="PTHR31009">
    <property type="entry name" value="S-ADENOSYL-L-METHIONINE:CARBOXYL METHYLTRANSFERASE FAMILY PROTEIN"/>
    <property type="match status" value="1"/>
</dbReference>
<dbReference type="AlphaFoldDB" id="A0AA38WEA5"/>
<evidence type="ECO:0000256" key="4">
    <source>
        <dbReference type="ARBA" id="ARBA00022723"/>
    </source>
</evidence>
<evidence type="ECO:0000256" key="3">
    <source>
        <dbReference type="ARBA" id="ARBA00022679"/>
    </source>
</evidence>
<organism evidence="6 7">
    <name type="scientific">Centaurea solstitialis</name>
    <name type="common">yellow star-thistle</name>
    <dbReference type="NCBI Taxonomy" id="347529"/>
    <lineage>
        <taxon>Eukaryota</taxon>
        <taxon>Viridiplantae</taxon>
        <taxon>Streptophyta</taxon>
        <taxon>Embryophyta</taxon>
        <taxon>Tracheophyta</taxon>
        <taxon>Spermatophyta</taxon>
        <taxon>Magnoliopsida</taxon>
        <taxon>eudicotyledons</taxon>
        <taxon>Gunneridae</taxon>
        <taxon>Pentapetalae</taxon>
        <taxon>asterids</taxon>
        <taxon>campanulids</taxon>
        <taxon>Asterales</taxon>
        <taxon>Asteraceae</taxon>
        <taxon>Carduoideae</taxon>
        <taxon>Cardueae</taxon>
        <taxon>Centaureinae</taxon>
        <taxon>Centaurea</taxon>
    </lineage>
</organism>
<gene>
    <name evidence="6" type="ORF">OSB04_012771</name>
</gene>
<comment type="caution">
    <text evidence="6">The sequence shown here is derived from an EMBL/GenBank/DDBJ whole genome shotgun (WGS) entry which is preliminary data.</text>
</comment>
<dbReference type="Pfam" id="PF03492">
    <property type="entry name" value="Methyltransf_7"/>
    <property type="match status" value="1"/>
</dbReference>
<dbReference type="InterPro" id="IPR042086">
    <property type="entry name" value="MeTrfase_capping"/>
</dbReference>
<keyword evidence="5" id="KW-0460">Magnesium</keyword>
<dbReference type="InterPro" id="IPR005299">
    <property type="entry name" value="MeTrfase_7"/>
</dbReference>
<evidence type="ECO:0000313" key="6">
    <source>
        <dbReference type="EMBL" id="KAJ9558157.1"/>
    </source>
</evidence>
<keyword evidence="3" id="KW-0808">Transferase</keyword>
<dbReference type="InterPro" id="IPR029063">
    <property type="entry name" value="SAM-dependent_MTases_sf"/>
</dbReference>
<dbReference type="Gene3D" id="1.10.1200.270">
    <property type="entry name" value="Methyltransferase, alpha-helical capping domain"/>
    <property type="match status" value="1"/>
</dbReference>
<dbReference type="Proteomes" id="UP001172457">
    <property type="component" value="Chromosome 3"/>
</dbReference>
<keyword evidence="4" id="KW-0479">Metal-binding</keyword>
<evidence type="ECO:0000256" key="1">
    <source>
        <dbReference type="ARBA" id="ARBA00007967"/>
    </source>
</evidence>
<evidence type="ECO:0000256" key="2">
    <source>
        <dbReference type="ARBA" id="ARBA00022603"/>
    </source>
</evidence>